<dbReference type="eggNOG" id="ENOG502RC3X">
    <property type="taxonomic scope" value="Eukaryota"/>
</dbReference>
<evidence type="ECO:0000313" key="2">
    <source>
        <dbReference type="Proteomes" id="UP000216624"/>
    </source>
</evidence>
<dbReference type="InterPro" id="IPR019422">
    <property type="entry name" value="7TM_GPCR_serpentine_rcpt_Srh"/>
</dbReference>
<dbReference type="InterPro" id="IPR053220">
    <property type="entry name" value="Nematode_rcpt-like_serp_H"/>
</dbReference>
<reference evidence="1" key="1">
    <citation type="submission" date="2017-08" db="EMBL/GenBank/DDBJ databases">
        <authorList>
            <person name="de Groot N.N."/>
        </authorList>
    </citation>
    <scope>NUCLEOTIDE SEQUENCE [LARGE SCALE GENOMIC DNA]</scope>
    <source>
        <strain evidence="1">PX439</strain>
    </source>
</reference>
<name>A0A260Z3D6_CAERE</name>
<dbReference type="SUPFAM" id="SSF81321">
    <property type="entry name" value="Family A G protein-coupled receptor-like"/>
    <property type="match status" value="1"/>
</dbReference>
<dbReference type="HOGENOM" id="CLU_042960_1_1_1"/>
<feature type="non-terminal residue" evidence="1">
    <location>
        <position position="1"/>
    </location>
</feature>
<dbReference type="Pfam" id="PF10318">
    <property type="entry name" value="7TM_GPCR_Srh"/>
    <property type="match status" value="1"/>
</dbReference>
<dbReference type="OMA" id="FWIAANY"/>
<proteinExistence type="predicted"/>
<dbReference type="Proteomes" id="UP000216624">
    <property type="component" value="Unassembled WGS sequence"/>
</dbReference>
<dbReference type="PANTHER" id="PTHR22941">
    <property type="entry name" value="SERPENTINE RECEPTOR"/>
    <property type="match status" value="1"/>
</dbReference>
<evidence type="ECO:0000313" key="1">
    <source>
        <dbReference type="EMBL" id="OZF80210.1"/>
    </source>
</evidence>
<comment type="caution">
    <text evidence="1">The sequence shown here is derived from an EMBL/GenBank/DDBJ whole genome shotgun (WGS) entry which is preliminary data.</text>
</comment>
<gene>
    <name evidence="1" type="ORF">FL82_17603</name>
</gene>
<dbReference type="PANTHER" id="PTHR22941:SF188">
    <property type="entry name" value="SERPENTINE RECEPTOR, CLASS H"/>
    <property type="match status" value="1"/>
</dbReference>
<accession>A0A260Z3D6</accession>
<keyword evidence="2" id="KW-1185">Reference proteome</keyword>
<organism evidence="1 2">
    <name type="scientific">Caenorhabditis remanei</name>
    <name type="common">Caenorhabditis vulgaris</name>
    <dbReference type="NCBI Taxonomy" id="31234"/>
    <lineage>
        <taxon>Eukaryota</taxon>
        <taxon>Metazoa</taxon>
        <taxon>Ecdysozoa</taxon>
        <taxon>Nematoda</taxon>
        <taxon>Chromadorea</taxon>
        <taxon>Rhabditida</taxon>
        <taxon>Rhabditina</taxon>
        <taxon>Rhabditomorpha</taxon>
        <taxon>Rhabditoidea</taxon>
        <taxon>Rhabditidae</taxon>
        <taxon>Peloderinae</taxon>
        <taxon>Caenorhabditis</taxon>
    </lineage>
</organism>
<dbReference type="OrthoDB" id="5807180at2759"/>
<sequence length="374" mass="43277">MQVKQKARTRGFVASSTLWLLSRKIQKNMTLCSPTYPISYLDTSDFYSRSLHILGGLSIPIHIFGAYCIIFKTPKSMNSVKFTMLNFHLWVALVDIVFSLIVCPFLLFPLFAAGGFGILDRYGVSRTFQTFLQLGSIEVMFISIILIFENRYFVIADVHKYWKAARKPWIALNYLCAFSVGIPIYLAIPKDQEKSKLVVFEKLPCIIPIVTPDSLFVIADDIFFYMVRGLIFNSAIIDQTLFFSWLTKRSLTKYGTRLSQKTLKLQKQFLLAMNIQLSIPFLSLVIPLAYVFFEYYLKFYYQKYNNIAFILFASHGLLSTIVMLMVHTPYREFISENIRNFGYLMGLKVCRRERLTSVMPSIVSTRSRNDVLIE</sequence>
<protein>
    <submittedName>
        <fullName evidence="1">Uncharacterized protein</fullName>
    </submittedName>
</protein>
<dbReference type="EMBL" id="NMWX01000394">
    <property type="protein sequence ID" value="OZF80210.1"/>
    <property type="molecule type" value="Genomic_DNA"/>
</dbReference>